<feature type="non-terminal residue" evidence="1">
    <location>
        <position position="1"/>
    </location>
</feature>
<keyword evidence="1" id="KW-0012">Acyltransferase</keyword>
<gene>
    <name evidence="1" type="ORF">V8Z71_24380</name>
</gene>
<keyword evidence="1" id="KW-0808">Transferase</keyword>
<dbReference type="Proteomes" id="UP001377160">
    <property type="component" value="Unassembled WGS sequence"/>
</dbReference>
<dbReference type="EMBL" id="JBANDX010000245">
    <property type="protein sequence ID" value="MEL0611412.1"/>
    <property type="molecule type" value="Genomic_DNA"/>
</dbReference>
<accession>A0ABU9G361</accession>
<organism evidence="1 2">
    <name type="scientific">Vibrio echinoideorum</name>
    <dbReference type="NCBI Taxonomy" id="2100116"/>
    <lineage>
        <taxon>Bacteria</taxon>
        <taxon>Pseudomonadati</taxon>
        <taxon>Pseudomonadota</taxon>
        <taxon>Gammaproteobacteria</taxon>
        <taxon>Vibrionales</taxon>
        <taxon>Vibrionaceae</taxon>
        <taxon>Vibrio</taxon>
    </lineage>
</organism>
<proteinExistence type="predicted"/>
<protein>
    <submittedName>
        <fullName evidence="1">1-acyl-sn-glycerol-3-phosphate acyltransferase</fullName>
    </submittedName>
</protein>
<feature type="non-terminal residue" evidence="1">
    <location>
        <position position="71"/>
    </location>
</feature>
<keyword evidence="2" id="KW-1185">Reference proteome</keyword>
<comment type="caution">
    <text evidence="1">The sequence shown here is derived from an EMBL/GenBank/DDBJ whole genome shotgun (WGS) entry which is preliminary data.</text>
</comment>
<evidence type="ECO:0000313" key="2">
    <source>
        <dbReference type="Proteomes" id="UP001377160"/>
    </source>
</evidence>
<reference evidence="1 2" key="1">
    <citation type="submission" date="2024-02" db="EMBL/GenBank/DDBJ databases">
        <title>Bacteria isolated from the canopy kelp, Nereocystis luetkeana.</title>
        <authorList>
            <person name="Pfister C.A."/>
            <person name="Younker I.T."/>
            <person name="Light S.H."/>
        </authorList>
    </citation>
    <scope>NUCLEOTIDE SEQUENCE [LARGE SCALE GENOMIC DNA]</scope>
    <source>
        <strain evidence="1 2">TI.1.15</strain>
    </source>
</reference>
<dbReference type="GO" id="GO:0016746">
    <property type="term" value="F:acyltransferase activity"/>
    <property type="evidence" value="ECO:0007669"/>
    <property type="project" value="UniProtKB-KW"/>
</dbReference>
<sequence length="71" mass="7909">SIQTEVKKSLLDTLAKTTIGVTYTGLESLDANQSYLFVSNQREIAIDPALVNYAFHQKNHKKCRIAIGDNL</sequence>
<evidence type="ECO:0000313" key="1">
    <source>
        <dbReference type="EMBL" id="MEL0611412.1"/>
    </source>
</evidence>
<name>A0ABU9G361_9VIBR</name>